<evidence type="ECO:0000313" key="6">
    <source>
        <dbReference type="Proteomes" id="UP000031278"/>
    </source>
</evidence>
<evidence type="ECO:0000259" key="4">
    <source>
        <dbReference type="PROSITE" id="PS50932"/>
    </source>
</evidence>
<dbReference type="SMART" id="SM00354">
    <property type="entry name" value="HTH_LACI"/>
    <property type="match status" value="1"/>
</dbReference>
<gene>
    <name evidence="5" type="ORF">RJ45_22660</name>
</gene>
<name>A0A0B9GRQ3_9GAMM</name>
<dbReference type="RefSeq" id="WP_039467940.1">
    <property type="nucleotide sequence ID" value="NZ_JWLZ01000201.1"/>
</dbReference>
<sequence>MASLHDVARLAGVSKSTVSRVINDEYGVKEATKIKVKRAIEECGYVVNQVAKDLKSNKTNLIGIIVPRVASNATSQGVDGLSEIFEQAGKQVLLANSRLEAGKELQYIELFNQKRVEGIVMFATHIDEPLVTAIKRSKAPVVLIGQDGSSFNIPSVIHDDYRVGYCAGEVLNQAGCKHVGFLGVQSDDIAVDQQRFDGFSNALSHMAAEPPKFHCQGQFSIASGRLEMANILSKNHKVDGVFCATDRIAIGAMQAITAAGLVPGKDIKVIGVGNDEMASVVTPGLSTFAYGFEPAGNNAAKMLLEIIEQGRSQVSKLVLGFDWVPRESA</sequence>
<dbReference type="PROSITE" id="PS00356">
    <property type="entry name" value="HTH_LACI_1"/>
    <property type="match status" value="1"/>
</dbReference>
<evidence type="ECO:0000256" key="3">
    <source>
        <dbReference type="ARBA" id="ARBA00023163"/>
    </source>
</evidence>
<dbReference type="CDD" id="cd01392">
    <property type="entry name" value="HTH_LacI"/>
    <property type="match status" value="1"/>
</dbReference>
<dbReference type="Proteomes" id="UP000031278">
    <property type="component" value="Unassembled WGS sequence"/>
</dbReference>
<keyword evidence="1" id="KW-0805">Transcription regulation</keyword>
<dbReference type="Gene3D" id="3.40.50.2300">
    <property type="match status" value="2"/>
</dbReference>
<comment type="caution">
    <text evidence="5">The sequence shown here is derived from an EMBL/GenBank/DDBJ whole genome shotgun (WGS) entry which is preliminary data.</text>
</comment>
<dbReference type="SUPFAM" id="SSF53822">
    <property type="entry name" value="Periplasmic binding protein-like I"/>
    <property type="match status" value="1"/>
</dbReference>
<keyword evidence="2" id="KW-0238">DNA-binding</keyword>
<dbReference type="Gene3D" id="1.10.260.40">
    <property type="entry name" value="lambda repressor-like DNA-binding domains"/>
    <property type="match status" value="1"/>
</dbReference>
<dbReference type="PANTHER" id="PTHR30146">
    <property type="entry name" value="LACI-RELATED TRANSCRIPTIONAL REPRESSOR"/>
    <property type="match status" value="1"/>
</dbReference>
<evidence type="ECO:0000313" key="5">
    <source>
        <dbReference type="EMBL" id="KHT61461.1"/>
    </source>
</evidence>
<dbReference type="PANTHER" id="PTHR30146:SF146">
    <property type="entry name" value="HTH-TYPE TRANSCRIPTIONAL REGULATOR TRER"/>
    <property type="match status" value="1"/>
</dbReference>
<evidence type="ECO:0000256" key="2">
    <source>
        <dbReference type="ARBA" id="ARBA00023125"/>
    </source>
</evidence>
<evidence type="ECO:0000256" key="1">
    <source>
        <dbReference type="ARBA" id="ARBA00023015"/>
    </source>
</evidence>
<dbReference type="InterPro" id="IPR046335">
    <property type="entry name" value="LacI/GalR-like_sensor"/>
</dbReference>
<dbReference type="EMBL" id="JWLZ01000201">
    <property type="protein sequence ID" value="KHT61461.1"/>
    <property type="molecule type" value="Genomic_DNA"/>
</dbReference>
<dbReference type="Pfam" id="PF00356">
    <property type="entry name" value="LacI"/>
    <property type="match status" value="1"/>
</dbReference>
<protein>
    <submittedName>
        <fullName evidence="5">Sucrose operon repressor ScrR</fullName>
    </submittedName>
</protein>
<accession>A0A0B9GRQ3</accession>
<dbReference type="SUPFAM" id="SSF47413">
    <property type="entry name" value="lambda repressor-like DNA-binding domains"/>
    <property type="match status" value="1"/>
</dbReference>
<dbReference type="GO" id="GO:0000976">
    <property type="term" value="F:transcription cis-regulatory region binding"/>
    <property type="evidence" value="ECO:0007669"/>
    <property type="project" value="TreeGrafter"/>
</dbReference>
<dbReference type="PROSITE" id="PS50932">
    <property type="entry name" value="HTH_LACI_2"/>
    <property type="match status" value="1"/>
</dbReference>
<dbReference type="GO" id="GO:0003700">
    <property type="term" value="F:DNA-binding transcription factor activity"/>
    <property type="evidence" value="ECO:0007669"/>
    <property type="project" value="TreeGrafter"/>
</dbReference>
<feature type="domain" description="HTH lacI-type" evidence="4">
    <location>
        <begin position="2"/>
        <end position="56"/>
    </location>
</feature>
<reference evidence="5 6" key="1">
    <citation type="submission" date="2014-12" db="EMBL/GenBank/DDBJ databases">
        <title>Genome sequencing of Photobacterium gaetbulicola AD005a.</title>
        <authorList>
            <person name="Adrian T.G.S."/>
            <person name="Chan K.G."/>
        </authorList>
    </citation>
    <scope>NUCLEOTIDE SEQUENCE [LARGE SCALE GENOMIC DNA]</scope>
    <source>
        <strain evidence="5 6">AD005a</strain>
    </source>
</reference>
<dbReference type="CDD" id="cd01542">
    <property type="entry name" value="PBP1_TreR-like"/>
    <property type="match status" value="1"/>
</dbReference>
<organism evidence="5 6">
    <name type="scientific">Photobacterium gaetbulicola</name>
    <dbReference type="NCBI Taxonomy" id="1295392"/>
    <lineage>
        <taxon>Bacteria</taxon>
        <taxon>Pseudomonadati</taxon>
        <taxon>Pseudomonadota</taxon>
        <taxon>Gammaproteobacteria</taxon>
        <taxon>Vibrionales</taxon>
        <taxon>Vibrionaceae</taxon>
        <taxon>Photobacterium</taxon>
    </lineage>
</organism>
<dbReference type="InterPro" id="IPR000843">
    <property type="entry name" value="HTH_LacI"/>
</dbReference>
<dbReference type="PRINTS" id="PR00036">
    <property type="entry name" value="HTHLACI"/>
</dbReference>
<proteinExistence type="predicted"/>
<dbReference type="InterPro" id="IPR028082">
    <property type="entry name" value="Peripla_BP_I"/>
</dbReference>
<dbReference type="AlphaFoldDB" id="A0A0B9GRQ3"/>
<keyword evidence="3" id="KW-0804">Transcription</keyword>
<dbReference type="InterPro" id="IPR010982">
    <property type="entry name" value="Lambda_DNA-bd_dom_sf"/>
</dbReference>
<dbReference type="Pfam" id="PF13377">
    <property type="entry name" value="Peripla_BP_3"/>
    <property type="match status" value="1"/>
</dbReference>